<evidence type="ECO:0000256" key="1">
    <source>
        <dbReference type="SAM" id="MobiDB-lite"/>
    </source>
</evidence>
<dbReference type="Proteomes" id="UP000031572">
    <property type="component" value="Unassembled WGS sequence"/>
</dbReference>
<evidence type="ECO:0000313" key="2">
    <source>
        <dbReference type="EMBL" id="KIF81563.1"/>
    </source>
</evidence>
<dbReference type="AlphaFoldDB" id="A0A0C1Y393"/>
<dbReference type="EMBL" id="JWJG01000028">
    <property type="protein sequence ID" value="KIF81563.1"/>
    <property type="molecule type" value="Genomic_DNA"/>
</dbReference>
<feature type="compositionally biased region" description="Basic residues" evidence="1">
    <location>
        <begin position="66"/>
        <end position="75"/>
    </location>
</feature>
<evidence type="ECO:0000313" key="3">
    <source>
        <dbReference type="Proteomes" id="UP000031572"/>
    </source>
</evidence>
<accession>A0A0C1Y393</accession>
<comment type="caution">
    <text evidence="2">The sequence shown here is derived from an EMBL/GenBank/DDBJ whole genome shotgun (WGS) entry which is preliminary data.</text>
</comment>
<organism evidence="2 3">
    <name type="scientific">Noviherbaspirillum autotrophicum</name>
    <dbReference type="NCBI Taxonomy" id="709839"/>
    <lineage>
        <taxon>Bacteria</taxon>
        <taxon>Pseudomonadati</taxon>
        <taxon>Pseudomonadota</taxon>
        <taxon>Betaproteobacteria</taxon>
        <taxon>Burkholderiales</taxon>
        <taxon>Oxalobacteraceae</taxon>
        <taxon>Noviherbaspirillum</taxon>
    </lineage>
</organism>
<gene>
    <name evidence="2" type="ORF">TSA66_13330</name>
</gene>
<protein>
    <submittedName>
        <fullName evidence="2">Uncharacterized protein</fullName>
    </submittedName>
</protein>
<feature type="region of interest" description="Disordered" evidence="1">
    <location>
        <begin position="43"/>
        <end position="105"/>
    </location>
</feature>
<proteinExistence type="predicted"/>
<dbReference type="RefSeq" id="WP_040040387.1">
    <property type="nucleotide sequence ID" value="NZ_JWJG01000028.1"/>
</dbReference>
<sequence>MASNLKSARQAIEAELAHAKQGAAYYAARVEALETALQQLESVEGGGATSPRAASTQASAGSLKRGGARTRRRMRAASTNGNGASLANGGAPKRSRKARAASSANRADDSLFTGGDFWLSLVSEQPRSAVDIANAAIETLGIAPDQKDKIQKLKQRVSPALAGLVSAHKINDSGAGRERRFFKGGQAGTH</sequence>
<reference evidence="2 3" key="1">
    <citation type="submission" date="2014-12" db="EMBL/GenBank/DDBJ databases">
        <title>Denitrispirillum autotrophicum gen. nov., sp. nov., Denitrifying, Facultatively Autotrophic Bacteria Isolated from Rice Paddy Soil.</title>
        <authorList>
            <person name="Ishii S."/>
            <person name="Ashida N."/>
            <person name="Ohno H."/>
            <person name="Otsuka S."/>
            <person name="Yokota A."/>
            <person name="Senoo K."/>
        </authorList>
    </citation>
    <scope>NUCLEOTIDE SEQUENCE [LARGE SCALE GENOMIC DNA]</scope>
    <source>
        <strain evidence="2 3">TSA66</strain>
    </source>
</reference>
<keyword evidence="3" id="KW-1185">Reference proteome</keyword>
<feature type="compositionally biased region" description="Low complexity" evidence="1">
    <location>
        <begin position="76"/>
        <end position="91"/>
    </location>
</feature>
<dbReference type="OrthoDB" id="8776642at2"/>
<name>A0A0C1Y393_9BURK</name>